<gene>
    <name evidence="2" type="ORF">SAMN04488502_10283</name>
</gene>
<feature type="transmembrane region" description="Helical" evidence="1">
    <location>
        <begin position="217"/>
        <end position="237"/>
    </location>
</feature>
<proteinExistence type="predicted"/>
<feature type="transmembrane region" description="Helical" evidence="1">
    <location>
        <begin position="81"/>
        <end position="105"/>
    </location>
</feature>
<dbReference type="STRING" id="146817.SAMN04488502_10283"/>
<feature type="transmembrane region" description="Helical" evidence="1">
    <location>
        <begin position="54"/>
        <end position="75"/>
    </location>
</feature>
<protein>
    <submittedName>
        <fullName evidence="2">Uncharacterized protein</fullName>
    </submittedName>
</protein>
<name>A0A1G9QAE3_9FIRM</name>
<sequence>MPAYAYDATMIMNKFAEHPMQMLPLMVLAMGFGFVQYIFCFFMTMRDKKSPFPAYMHAFYLAHDFLFVTLFHQWFVEYKSLPFQVVWLGMVAFNFFELHALYLEIKYDRQESFGKYYDGPVTVWQATKRLAVMVIVSFIILSTVRSFMNDKLMFCVFISTNVIMAIGPALLMQQRRKRVRGSAGLACFILLGTIATFLPEGLGMYTTADPEYFARPWFFILGATCTLIAILHLVTVLRMPKPAAAR</sequence>
<accession>A0A1G9QAE3</accession>
<keyword evidence="1" id="KW-1133">Transmembrane helix</keyword>
<feature type="transmembrane region" description="Helical" evidence="1">
    <location>
        <begin position="183"/>
        <end position="205"/>
    </location>
</feature>
<feature type="transmembrane region" description="Helical" evidence="1">
    <location>
        <begin position="20"/>
        <end position="42"/>
    </location>
</feature>
<dbReference type="Proteomes" id="UP000214880">
    <property type="component" value="Unassembled WGS sequence"/>
</dbReference>
<evidence type="ECO:0000313" key="2">
    <source>
        <dbReference type="EMBL" id="SDM07447.1"/>
    </source>
</evidence>
<evidence type="ECO:0000313" key="3">
    <source>
        <dbReference type="Proteomes" id="UP000214880"/>
    </source>
</evidence>
<keyword evidence="1" id="KW-0812">Transmembrane</keyword>
<dbReference type="EMBL" id="FNHB01000002">
    <property type="protein sequence ID" value="SDM07447.1"/>
    <property type="molecule type" value="Genomic_DNA"/>
</dbReference>
<keyword evidence="3" id="KW-1185">Reference proteome</keyword>
<dbReference type="OrthoDB" id="2329224at2"/>
<feature type="transmembrane region" description="Helical" evidence="1">
    <location>
        <begin position="151"/>
        <end position="171"/>
    </location>
</feature>
<feature type="transmembrane region" description="Helical" evidence="1">
    <location>
        <begin position="126"/>
        <end position="145"/>
    </location>
</feature>
<dbReference type="AlphaFoldDB" id="A0A1G9QAE3"/>
<reference evidence="2 3" key="1">
    <citation type="submission" date="2016-10" db="EMBL/GenBank/DDBJ databases">
        <authorList>
            <person name="de Groot N.N."/>
        </authorList>
    </citation>
    <scope>NUCLEOTIDE SEQUENCE [LARGE SCALE GENOMIC DNA]</scope>
    <source>
        <strain evidence="2 3">DSM 1736</strain>
    </source>
</reference>
<keyword evidence="1" id="KW-0472">Membrane</keyword>
<organism evidence="2 3">
    <name type="scientific">Dendrosporobacter quercicolus</name>
    <dbReference type="NCBI Taxonomy" id="146817"/>
    <lineage>
        <taxon>Bacteria</taxon>
        <taxon>Bacillati</taxon>
        <taxon>Bacillota</taxon>
        <taxon>Negativicutes</taxon>
        <taxon>Selenomonadales</taxon>
        <taxon>Sporomusaceae</taxon>
        <taxon>Dendrosporobacter</taxon>
    </lineage>
</organism>
<evidence type="ECO:0000256" key="1">
    <source>
        <dbReference type="SAM" id="Phobius"/>
    </source>
</evidence>
<dbReference type="RefSeq" id="WP_092070195.1">
    <property type="nucleotide sequence ID" value="NZ_FNHB01000002.1"/>
</dbReference>